<feature type="chain" id="PRO_5028948612" evidence="1">
    <location>
        <begin position="20"/>
        <end position="258"/>
    </location>
</feature>
<keyword evidence="2" id="KW-0645">Protease</keyword>
<dbReference type="KEGG" id="cmaq:H0S70_09425"/>
<dbReference type="Proteomes" id="UP000516438">
    <property type="component" value="Chromosome"/>
</dbReference>
<proteinExistence type="predicted"/>
<dbReference type="EMBL" id="CP060203">
    <property type="protein sequence ID" value="QNS40591.1"/>
    <property type="molecule type" value="Genomic_DNA"/>
</dbReference>
<dbReference type="AlphaFoldDB" id="A0A7H1DUD3"/>
<evidence type="ECO:0000313" key="2">
    <source>
        <dbReference type="EMBL" id="QNS40591.1"/>
    </source>
</evidence>
<keyword evidence="2" id="KW-0121">Carboxypeptidase</keyword>
<keyword evidence="1" id="KW-0732">Signal</keyword>
<reference evidence="2 3" key="1">
    <citation type="submission" date="2020-07" db="EMBL/GenBank/DDBJ databases">
        <title>Complete genome and description of Chryseobacterium manosquense strain Marseille-Q2069 sp. nov.</title>
        <authorList>
            <person name="Boxberger M."/>
        </authorList>
    </citation>
    <scope>NUCLEOTIDE SEQUENCE [LARGE SCALE GENOMIC DNA]</scope>
    <source>
        <strain evidence="2 3">Marseille-Q2069</strain>
    </source>
</reference>
<dbReference type="GO" id="GO:0004180">
    <property type="term" value="F:carboxypeptidase activity"/>
    <property type="evidence" value="ECO:0007669"/>
    <property type="project" value="UniProtKB-KW"/>
</dbReference>
<accession>A0A7H1DUD3</accession>
<name>A0A7H1DUD3_9FLAO</name>
<gene>
    <name evidence="2" type="ORF">H0S70_09425</name>
</gene>
<organism evidence="2 3">
    <name type="scientific">Chryseobacterium manosquense</name>
    <dbReference type="NCBI Taxonomy" id="2754694"/>
    <lineage>
        <taxon>Bacteria</taxon>
        <taxon>Pseudomonadati</taxon>
        <taxon>Bacteroidota</taxon>
        <taxon>Flavobacteriia</taxon>
        <taxon>Flavobacteriales</taxon>
        <taxon>Weeksellaceae</taxon>
        <taxon>Chryseobacterium group</taxon>
        <taxon>Chryseobacterium</taxon>
    </lineage>
</organism>
<dbReference type="InterPro" id="IPR008969">
    <property type="entry name" value="CarboxyPept-like_regulatory"/>
</dbReference>
<keyword evidence="3" id="KW-1185">Reference proteome</keyword>
<keyword evidence="2" id="KW-0378">Hydrolase</keyword>
<protein>
    <submittedName>
        <fullName evidence="2">Carboxypeptidase regulatory-like domain-containing protein</fullName>
    </submittedName>
</protein>
<evidence type="ECO:0000313" key="3">
    <source>
        <dbReference type="Proteomes" id="UP000516438"/>
    </source>
</evidence>
<evidence type="ECO:0000256" key="1">
    <source>
        <dbReference type="SAM" id="SignalP"/>
    </source>
</evidence>
<dbReference type="RefSeq" id="WP_188320609.1">
    <property type="nucleotide sequence ID" value="NZ_CP060203.1"/>
</dbReference>
<sequence>MIRLLFIFAFVGISISAQQTVYGRITDEEQHPIPATLVMNMKTGFQAYSDLEGNFSINGNFGDELRFVRKGYERVSLLFNNENPRYVSITLYRVAVAIEEVKIEQVKLTGNLETDSRNLTKIDKAEILNAEIGVPKPPEKPRETPPPTVKQVGVLLYALSNVMNFNHLYKNISGDARRMRTQYRYEDLQDNILWIRKRLDDDYFTNAGIPEEKISEFIAFSFHDNPQIVTAIKAKSLTKAMFLMEEKMPIYLERLKVK</sequence>
<dbReference type="SUPFAM" id="SSF49464">
    <property type="entry name" value="Carboxypeptidase regulatory domain-like"/>
    <property type="match status" value="1"/>
</dbReference>
<feature type="signal peptide" evidence="1">
    <location>
        <begin position="1"/>
        <end position="19"/>
    </location>
</feature>